<gene>
    <name evidence="3" type="ORF">BSL78_17305</name>
</gene>
<organism evidence="3 4">
    <name type="scientific">Stichopus japonicus</name>
    <name type="common">Sea cucumber</name>
    <dbReference type="NCBI Taxonomy" id="307972"/>
    <lineage>
        <taxon>Eukaryota</taxon>
        <taxon>Metazoa</taxon>
        <taxon>Echinodermata</taxon>
        <taxon>Eleutherozoa</taxon>
        <taxon>Echinozoa</taxon>
        <taxon>Holothuroidea</taxon>
        <taxon>Aspidochirotacea</taxon>
        <taxon>Aspidochirotida</taxon>
        <taxon>Stichopodidae</taxon>
        <taxon>Apostichopus</taxon>
    </lineage>
</organism>
<feature type="coiled-coil region" evidence="1">
    <location>
        <begin position="427"/>
        <end position="470"/>
    </location>
</feature>
<proteinExistence type="predicted"/>
<feature type="domain" description="Cilia- and flagella-associated protein 69 ARM repeats" evidence="2">
    <location>
        <begin position="1"/>
        <end position="112"/>
    </location>
</feature>
<reference evidence="3 4" key="1">
    <citation type="journal article" date="2017" name="PLoS Biol.">
        <title>The sea cucumber genome provides insights into morphological evolution and visceral regeneration.</title>
        <authorList>
            <person name="Zhang X."/>
            <person name="Sun L."/>
            <person name="Yuan J."/>
            <person name="Sun Y."/>
            <person name="Gao Y."/>
            <person name="Zhang L."/>
            <person name="Li S."/>
            <person name="Dai H."/>
            <person name="Hamel J.F."/>
            <person name="Liu C."/>
            <person name="Yu Y."/>
            <person name="Liu S."/>
            <person name="Lin W."/>
            <person name="Guo K."/>
            <person name="Jin S."/>
            <person name="Xu P."/>
            <person name="Storey K.B."/>
            <person name="Huan P."/>
            <person name="Zhang T."/>
            <person name="Zhou Y."/>
            <person name="Zhang J."/>
            <person name="Lin C."/>
            <person name="Li X."/>
            <person name="Xing L."/>
            <person name="Huo D."/>
            <person name="Sun M."/>
            <person name="Wang L."/>
            <person name="Mercier A."/>
            <person name="Li F."/>
            <person name="Yang H."/>
            <person name="Xiang J."/>
        </authorList>
    </citation>
    <scope>NUCLEOTIDE SEQUENCE [LARGE SCALE GENOMIC DNA]</scope>
    <source>
        <strain evidence="3">Shaxun</strain>
        <tissue evidence="3">Muscle</tissue>
    </source>
</reference>
<evidence type="ECO:0000259" key="2">
    <source>
        <dbReference type="Pfam" id="PF21049"/>
    </source>
</evidence>
<dbReference type="GO" id="GO:0097730">
    <property type="term" value="C:non-motile cilium"/>
    <property type="evidence" value="ECO:0007669"/>
    <property type="project" value="TreeGrafter"/>
</dbReference>
<name>A0A2G8KCZ5_STIJA</name>
<feature type="domain" description="Cilia- and flagella-associated protein 69 ARM repeats" evidence="2">
    <location>
        <begin position="180"/>
        <end position="394"/>
    </location>
</feature>
<dbReference type="EMBL" id="MRZV01000683">
    <property type="protein sequence ID" value="PIK45829.1"/>
    <property type="molecule type" value="Genomic_DNA"/>
</dbReference>
<comment type="caution">
    <text evidence="3">The sequence shown here is derived from an EMBL/GenBank/DDBJ whole genome shotgun (WGS) entry which is preliminary data.</text>
</comment>
<keyword evidence="1" id="KW-0175">Coiled coil</keyword>
<sequence length="556" mass="63217">MLSYIHPNENTSQAQEWSPAQFEEIQLHVMAALCTLGPLCVQDYIDSQGSTRYTSPPGMMILLATVTPFMVSEKEKKSTDEVLLASHRSMVSLRDSSVNQDLTDQGAINQYLIFYRVRPDQICQMMPLMSRCNVICYTSSQYCVTESNIGNMKERLEDNQIRISLFFLFAMFVKLTYALWRKPELFGEKGVDSILRYLKTNPKKLFNGLGHHRMMLATLGAIWCCIVGATINEDQFLEGEGIFLLLDLLQNAARSMHNLILGCLTDLCENAKSVSHLSTWRGSSDQTVGKLLVRIWKEEEKELGVMRKEDGTIADTNKPLIGTLQDSEGVTPLPANSPSQSIVDISENMRAKLYALLYKLGFEELQGLSAEDQVTLCIIERYMDFKQGEVWSEITEELTQEGVRPVTPDQEALAVIGRASQELASLVIDMQEEILESETQHDLLEEQELYSQIRENHKQAENTLEKWQDYVARTSNYELLKSAKKLQDLSIHQSREEVDNSRESKENVALCSFGNLTRRLIRDQSGSVFDEFSIAYALLSLSVSKHRFDVSEIYWT</sequence>
<dbReference type="AlphaFoldDB" id="A0A2G8KCZ5"/>
<evidence type="ECO:0000256" key="1">
    <source>
        <dbReference type="SAM" id="Coils"/>
    </source>
</evidence>
<keyword evidence="3" id="KW-0966">Cell projection</keyword>
<dbReference type="InterPro" id="IPR048732">
    <property type="entry name" value="CFA69"/>
</dbReference>
<evidence type="ECO:0000313" key="4">
    <source>
        <dbReference type="Proteomes" id="UP000230750"/>
    </source>
</evidence>
<keyword evidence="3" id="KW-0969">Cilium</keyword>
<dbReference type="Pfam" id="PF21049">
    <property type="entry name" value="CFA69_ARM_rpt"/>
    <property type="match status" value="2"/>
</dbReference>
<dbReference type="Proteomes" id="UP000230750">
    <property type="component" value="Unassembled WGS sequence"/>
</dbReference>
<keyword evidence="4" id="KW-1185">Reference proteome</keyword>
<accession>A0A2G8KCZ5</accession>
<dbReference type="PANTHER" id="PTHR14716">
    <property type="entry name" value="CILIA- AND FLAGELLA-ASSOCIATED PROTEIN 69"/>
    <property type="match status" value="1"/>
</dbReference>
<dbReference type="PANTHER" id="PTHR14716:SF0">
    <property type="entry name" value="CILIA- AND FLAGELLA-ASSOCIATED PROTEIN 69"/>
    <property type="match status" value="1"/>
</dbReference>
<evidence type="ECO:0000313" key="3">
    <source>
        <dbReference type="EMBL" id="PIK45829.1"/>
    </source>
</evidence>
<dbReference type="GO" id="GO:0097225">
    <property type="term" value="C:sperm midpiece"/>
    <property type="evidence" value="ECO:0007669"/>
    <property type="project" value="TreeGrafter"/>
</dbReference>
<dbReference type="OrthoDB" id="191673at2759"/>
<dbReference type="GO" id="GO:1902093">
    <property type="term" value="P:positive regulation of flagellated sperm motility"/>
    <property type="evidence" value="ECO:0007669"/>
    <property type="project" value="TreeGrafter"/>
</dbReference>
<protein>
    <submittedName>
        <fullName evidence="3">Putative cilia-and flagella-associated protein 69</fullName>
    </submittedName>
</protein>
<keyword evidence="3" id="KW-0282">Flagellum</keyword>
<dbReference type="STRING" id="307972.A0A2G8KCZ5"/>
<dbReference type="InterPro" id="IPR048733">
    <property type="entry name" value="CFA69_ARM_dom"/>
</dbReference>